<name>A0A4P1RM26_LUPAN</name>
<accession>A0A4P1RM26</accession>
<sequence>MGRESHDSTSVQSSIALLQERFRQLERVKEMREERELLKMYTEPKQFSSNMRSAYESIRLFSKPELIMPSRSRPQHVSLSLWPTTSEEDHHKSTVQNTQVSQVSMNLFPTDYTHNQSMQGSWKKNAYDWDCGSDHSDVDTSLHL</sequence>
<gene>
    <name evidence="1" type="ORF">TanjilG_31743</name>
</gene>
<dbReference type="AlphaFoldDB" id="A0A4P1RM26"/>
<organism evidence="1 2">
    <name type="scientific">Lupinus angustifolius</name>
    <name type="common">Narrow-leaved blue lupine</name>
    <dbReference type="NCBI Taxonomy" id="3871"/>
    <lineage>
        <taxon>Eukaryota</taxon>
        <taxon>Viridiplantae</taxon>
        <taxon>Streptophyta</taxon>
        <taxon>Embryophyta</taxon>
        <taxon>Tracheophyta</taxon>
        <taxon>Spermatophyta</taxon>
        <taxon>Magnoliopsida</taxon>
        <taxon>eudicotyledons</taxon>
        <taxon>Gunneridae</taxon>
        <taxon>Pentapetalae</taxon>
        <taxon>rosids</taxon>
        <taxon>fabids</taxon>
        <taxon>Fabales</taxon>
        <taxon>Fabaceae</taxon>
        <taxon>Papilionoideae</taxon>
        <taxon>50 kb inversion clade</taxon>
        <taxon>genistoids sensu lato</taxon>
        <taxon>core genistoids</taxon>
        <taxon>Genisteae</taxon>
        <taxon>Lupinus</taxon>
    </lineage>
</organism>
<dbReference type="PANTHER" id="PTHR34570:SF7">
    <property type="entry name" value="GENOME ASSEMBLY, CHROMOSOME: A08"/>
    <property type="match status" value="1"/>
</dbReference>
<protein>
    <submittedName>
        <fullName evidence="1">Uncharacterized protein</fullName>
    </submittedName>
</protein>
<dbReference type="Gramene" id="OIW13854">
    <property type="protein sequence ID" value="OIW13854"/>
    <property type="gene ID" value="TanjilG_31743"/>
</dbReference>
<dbReference type="EMBL" id="CM007364">
    <property type="protein sequence ID" value="OIW13854.1"/>
    <property type="molecule type" value="Genomic_DNA"/>
</dbReference>
<dbReference type="Proteomes" id="UP000188354">
    <property type="component" value="Chromosome LG04"/>
</dbReference>
<evidence type="ECO:0000313" key="1">
    <source>
        <dbReference type="EMBL" id="OIW13854.1"/>
    </source>
</evidence>
<keyword evidence="2" id="KW-1185">Reference proteome</keyword>
<evidence type="ECO:0000313" key="2">
    <source>
        <dbReference type="Proteomes" id="UP000188354"/>
    </source>
</evidence>
<dbReference type="KEGG" id="lang:109344814"/>
<proteinExistence type="predicted"/>
<dbReference type="OrthoDB" id="671858at2759"/>
<dbReference type="PANTHER" id="PTHR34570">
    <property type="entry name" value="OS03G0593100 PROTEIN"/>
    <property type="match status" value="1"/>
</dbReference>
<reference evidence="1 2" key="1">
    <citation type="journal article" date="2017" name="Plant Biotechnol. J.">
        <title>A comprehensive draft genome sequence for lupin (Lupinus angustifolius), an emerging health food: insights into plant-microbe interactions and legume evolution.</title>
        <authorList>
            <person name="Hane J.K."/>
            <person name="Ming Y."/>
            <person name="Kamphuis L.G."/>
            <person name="Nelson M.N."/>
            <person name="Garg G."/>
            <person name="Atkins C.A."/>
            <person name="Bayer P.E."/>
            <person name="Bravo A."/>
            <person name="Bringans S."/>
            <person name="Cannon S."/>
            <person name="Edwards D."/>
            <person name="Foley R."/>
            <person name="Gao L.L."/>
            <person name="Harrison M.J."/>
            <person name="Huang W."/>
            <person name="Hurgobin B."/>
            <person name="Li S."/>
            <person name="Liu C.W."/>
            <person name="McGrath A."/>
            <person name="Morahan G."/>
            <person name="Murray J."/>
            <person name="Weller J."/>
            <person name="Jian J."/>
            <person name="Singh K.B."/>
        </authorList>
    </citation>
    <scope>NUCLEOTIDE SEQUENCE [LARGE SCALE GENOMIC DNA]</scope>
    <source>
        <strain evidence="2">cv. Tanjil</strain>
        <tissue evidence="1">Whole plant</tissue>
    </source>
</reference>